<evidence type="ECO:0000256" key="3">
    <source>
        <dbReference type="ARBA" id="ARBA00022737"/>
    </source>
</evidence>
<dbReference type="Gene3D" id="1.10.238.10">
    <property type="entry name" value="EF-hand"/>
    <property type="match status" value="1"/>
</dbReference>
<keyword evidence="2" id="KW-0853">WD repeat</keyword>
<dbReference type="SUPFAM" id="SSF47473">
    <property type="entry name" value="EF-hand"/>
    <property type="match status" value="1"/>
</dbReference>
<keyword evidence="8" id="KW-1185">Reference proteome</keyword>
<organism evidence="7 8">
    <name type="scientific">Zophobas morio</name>
    <dbReference type="NCBI Taxonomy" id="2755281"/>
    <lineage>
        <taxon>Eukaryota</taxon>
        <taxon>Metazoa</taxon>
        <taxon>Ecdysozoa</taxon>
        <taxon>Arthropoda</taxon>
        <taxon>Hexapoda</taxon>
        <taxon>Insecta</taxon>
        <taxon>Pterygota</taxon>
        <taxon>Neoptera</taxon>
        <taxon>Endopterygota</taxon>
        <taxon>Coleoptera</taxon>
        <taxon>Polyphaga</taxon>
        <taxon>Cucujiformia</taxon>
        <taxon>Tenebrionidae</taxon>
        <taxon>Zophobas</taxon>
    </lineage>
</organism>
<gene>
    <name evidence="7" type="ORF">Zmor_025396</name>
</gene>
<dbReference type="Pfam" id="PF00400">
    <property type="entry name" value="WD40"/>
    <property type="match status" value="2"/>
</dbReference>
<evidence type="ECO:0000256" key="6">
    <source>
        <dbReference type="SAM" id="MobiDB-lite"/>
    </source>
</evidence>
<evidence type="ECO:0000256" key="5">
    <source>
        <dbReference type="ARBA" id="ARBA00040994"/>
    </source>
</evidence>
<dbReference type="InterPro" id="IPR036322">
    <property type="entry name" value="WD40_repeat_dom_sf"/>
</dbReference>
<comment type="subcellular location">
    <subcellularLocation>
        <location evidence="1">Cell projection</location>
        <location evidence="1">Cilium</location>
    </subcellularLocation>
</comment>
<evidence type="ECO:0000313" key="8">
    <source>
        <dbReference type="Proteomes" id="UP001168821"/>
    </source>
</evidence>
<dbReference type="AlphaFoldDB" id="A0AA38HRG7"/>
<dbReference type="SUPFAM" id="SSF50978">
    <property type="entry name" value="WD40 repeat-like"/>
    <property type="match status" value="2"/>
</dbReference>
<dbReference type="PANTHER" id="PTHR13720">
    <property type="entry name" value="WD-40 REPEAT PROTEIN"/>
    <property type="match status" value="1"/>
</dbReference>
<name>A0AA38HRG7_9CUCU</name>
<dbReference type="InterPro" id="IPR050630">
    <property type="entry name" value="WD_repeat_EMAP"/>
</dbReference>
<dbReference type="InterPro" id="IPR001680">
    <property type="entry name" value="WD40_rpt"/>
</dbReference>
<dbReference type="EMBL" id="JALNTZ010000008">
    <property type="protein sequence ID" value="KAJ3642633.1"/>
    <property type="molecule type" value="Genomic_DNA"/>
</dbReference>
<feature type="region of interest" description="Disordered" evidence="6">
    <location>
        <begin position="1016"/>
        <end position="1039"/>
    </location>
</feature>
<protein>
    <recommendedName>
        <fullName evidence="5">Cilia- and flagella-associated protein 251</fullName>
    </recommendedName>
</protein>
<keyword evidence="3" id="KW-0677">Repeat</keyword>
<dbReference type="GO" id="GO:0031514">
    <property type="term" value="C:motile cilium"/>
    <property type="evidence" value="ECO:0007669"/>
    <property type="project" value="TreeGrafter"/>
</dbReference>
<evidence type="ECO:0000256" key="2">
    <source>
        <dbReference type="ARBA" id="ARBA00022574"/>
    </source>
</evidence>
<dbReference type="Proteomes" id="UP001168821">
    <property type="component" value="Unassembled WGS sequence"/>
</dbReference>
<evidence type="ECO:0000256" key="4">
    <source>
        <dbReference type="ARBA" id="ARBA00023273"/>
    </source>
</evidence>
<dbReference type="InterPro" id="IPR015943">
    <property type="entry name" value="WD40/YVTN_repeat-like_dom_sf"/>
</dbReference>
<keyword evidence="4" id="KW-0966">Cell projection</keyword>
<accession>A0AA38HRG7</accession>
<comment type="caution">
    <text evidence="7">The sequence shown here is derived from an EMBL/GenBank/DDBJ whole genome shotgun (WGS) entry which is preliminary data.</text>
</comment>
<evidence type="ECO:0000313" key="7">
    <source>
        <dbReference type="EMBL" id="KAJ3642633.1"/>
    </source>
</evidence>
<reference evidence="7" key="1">
    <citation type="journal article" date="2023" name="G3 (Bethesda)">
        <title>Whole genome assemblies of Zophobas morio and Tenebrio molitor.</title>
        <authorList>
            <person name="Kaur S."/>
            <person name="Stinson S.A."/>
            <person name="diCenzo G.C."/>
        </authorList>
    </citation>
    <scope>NUCLEOTIDE SEQUENCE</scope>
    <source>
        <strain evidence="7">QUZm001</strain>
    </source>
</reference>
<dbReference type="SMART" id="SM00320">
    <property type="entry name" value="WD40"/>
    <property type="match status" value="4"/>
</dbReference>
<evidence type="ECO:0000256" key="1">
    <source>
        <dbReference type="ARBA" id="ARBA00004138"/>
    </source>
</evidence>
<proteinExistence type="predicted"/>
<dbReference type="Gene3D" id="2.130.10.10">
    <property type="entry name" value="YVTN repeat-like/Quinoprotein amine dehydrogenase"/>
    <property type="match status" value="2"/>
</dbReference>
<sequence>MLNYAEGKEIQQQTVPEWFSSPEIDLPLLDSLIDDNNELGTDAVLKNTSYNCLLKPFEMEWVFGFDVNVPVINLSDEERCQIFYTASNIGILYNYCTKTMNHLRGHQSKIVSVCLDKTGQWLATADNGPDNTIMIWDTHKATMVWTIFNHPPSGNNLLLIGMSPSAKLLVIISDQDETTIEFWLWTYGKDAPDDTYTNENNLGAPKSIEFHPNKEQHFMIVFEKSVLFFCWDFESNKVTKTIHPKTPSNLRVGHYSDATYVNHCHESFVASSKGSILVFGTTIYARNYADEAIDNEKFYVKCIKISRAYINCLTSIDQLIVTGDSNGTIMFFDKCVKLLYWISRQITKPIKSISFKLNPRKYNLVHQETTDTADNVEDTSSGLINECFVDFSDEYERLILEQVPRDATLENRPFITRDFFIKTADGTMYLMNVIDHRLLPIFPTADSNVAAIDVHEEMPYLVIAYTKGRMVLFNYETEQEVLTTFLPETDPDALITTIKYSSQCLHLACGRSNGELWFLQPVLLAQIYVDPFKFSNDKVVSIAFSQSSLQMAYFDSNMTVFAFYYDTDTEDWIFKGKVRSHYKDICNMLFLDEDPFGLYTIGKDRHLIKYTNIADNDEELDILTRDRIEQKDIPMYFIPYPRGKFSKSGYFLIADDKHKYKAISSRTSMCTAVYLGPAYGCFKDSHVRKMEFLPKSNKKYLIFMTKKHFGIQMMPVDGNPFKFVGCLGHPDEIADFKISNDGRHVFTVGKDDRTVFMWKVRTTSVETMHILGGLELQPYYCLIEGGRGGFLYQEMRDLFYYMQILQQGEQISAPRTVTNYINIGELPDLMRACGYYPSEYEIENLLTDIRYKLFDDSGILKDKVTFCEFVKLFINHKPAYGYTIDALEEAFEAITTFTDEYGGSDMPRDDFIEALTTTGEQVSTEQIYRCFATLLHAETTSGDLSGERDFGFMPDSIDFDFLAEDVLGLDLDALERGGGGDDDDDDVPYYYYKFDENPYEVSSKDISIPYAFEQKDRSRKFPSPPNGRNSRDRSLSFSYGDYGTNQDIYCRLDEIRPKRESTLPIYDDVRSSRRKPRNFGLSNYGHLKIDYSYSWNNLDKYIYN</sequence>
<dbReference type="PANTHER" id="PTHR13720:SF13">
    <property type="entry name" value="CILIA- AND FLAGELLA-ASSOCIATED PROTEIN 251"/>
    <property type="match status" value="1"/>
</dbReference>
<dbReference type="InterPro" id="IPR011992">
    <property type="entry name" value="EF-hand-dom_pair"/>
</dbReference>